<dbReference type="GO" id="GO:0002949">
    <property type="term" value="P:tRNA threonylcarbamoyladenosine modification"/>
    <property type="evidence" value="ECO:0007669"/>
    <property type="project" value="InterPro"/>
</dbReference>
<dbReference type="SUPFAM" id="SSF53067">
    <property type="entry name" value="Actin-like ATPase domain"/>
    <property type="match status" value="1"/>
</dbReference>
<organism evidence="2 3">
    <name type="scientific">Sphingosinicella soli</name>
    <dbReference type="NCBI Taxonomy" id="333708"/>
    <lineage>
        <taxon>Bacteria</taxon>
        <taxon>Pseudomonadati</taxon>
        <taxon>Pseudomonadota</taxon>
        <taxon>Alphaproteobacteria</taxon>
        <taxon>Sphingomonadales</taxon>
        <taxon>Sphingosinicellaceae</taxon>
        <taxon>Sphingosinicella</taxon>
    </lineage>
</organism>
<dbReference type="NCBIfam" id="TIGR03725">
    <property type="entry name" value="T6A_YeaZ"/>
    <property type="match status" value="1"/>
</dbReference>
<name>A0A7W7F842_9SPHN</name>
<reference evidence="2 3" key="1">
    <citation type="submission" date="2020-08" db="EMBL/GenBank/DDBJ databases">
        <title>Genomic Encyclopedia of Type Strains, Phase IV (KMG-IV): sequencing the most valuable type-strain genomes for metagenomic binning, comparative biology and taxonomic classification.</title>
        <authorList>
            <person name="Goeker M."/>
        </authorList>
    </citation>
    <scope>NUCLEOTIDE SEQUENCE [LARGE SCALE GENOMIC DNA]</scope>
    <source>
        <strain evidence="2 3">DSM 17328</strain>
    </source>
</reference>
<comment type="caution">
    <text evidence="2">The sequence shown here is derived from an EMBL/GenBank/DDBJ whole genome shotgun (WGS) entry which is preliminary data.</text>
</comment>
<gene>
    <name evidence="2" type="ORF">GGQ98_000845</name>
</gene>
<dbReference type="GO" id="GO:0005829">
    <property type="term" value="C:cytosol"/>
    <property type="evidence" value="ECO:0007669"/>
    <property type="project" value="TreeGrafter"/>
</dbReference>
<evidence type="ECO:0000313" key="3">
    <source>
        <dbReference type="Proteomes" id="UP000566324"/>
    </source>
</evidence>
<proteinExistence type="predicted"/>
<dbReference type="InterPro" id="IPR000905">
    <property type="entry name" value="Gcp-like_dom"/>
</dbReference>
<dbReference type="Pfam" id="PF00814">
    <property type="entry name" value="TsaD"/>
    <property type="match status" value="1"/>
</dbReference>
<dbReference type="InterPro" id="IPR043129">
    <property type="entry name" value="ATPase_NBD"/>
</dbReference>
<evidence type="ECO:0000313" key="2">
    <source>
        <dbReference type="EMBL" id="MBB4631238.1"/>
    </source>
</evidence>
<dbReference type="PANTHER" id="PTHR11735:SF11">
    <property type="entry name" value="TRNA THREONYLCARBAMOYLADENOSINE BIOSYNTHESIS PROTEIN TSAB"/>
    <property type="match status" value="1"/>
</dbReference>
<accession>A0A7W7F842</accession>
<sequence length="204" mass="20863">MLLAIETGTAACSVALIEGARIVAARHERIGRGHAERLVPLVEAVLAETGMRPRAIAVGVGPGSFTGLRVGIAAARGFGLVWNVPVHGFSSTALIAASVFAAQDVARLDVVMDGGRGEVFMQAFDRDLHAAAAVAALSYGSAAAVCRGPLAGTGAPFLQEAGSLAAILSDAPPDARDVRLLPPELRMLAPTPLYVRAPDAKLPA</sequence>
<evidence type="ECO:0000259" key="1">
    <source>
        <dbReference type="Pfam" id="PF00814"/>
    </source>
</evidence>
<dbReference type="EMBL" id="JACHNZ010000007">
    <property type="protein sequence ID" value="MBB4631238.1"/>
    <property type="molecule type" value="Genomic_DNA"/>
</dbReference>
<feature type="domain" description="Gcp-like" evidence="1">
    <location>
        <begin position="31"/>
        <end position="123"/>
    </location>
</feature>
<dbReference type="InterPro" id="IPR022496">
    <property type="entry name" value="T6A_TsaB"/>
</dbReference>
<dbReference type="RefSeq" id="WP_341534129.1">
    <property type="nucleotide sequence ID" value="NZ_JACHNZ010000007.1"/>
</dbReference>
<dbReference type="Gene3D" id="3.30.420.40">
    <property type="match status" value="2"/>
</dbReference>
<dbReference type="AlphaFoldDB" id="A0A7W7F842"/>
<protein>
    <submittedName>
        <fullName evidence="2">tRNA threonylcarbamoyl adenosine modification protein YeaZ</fullName>
    </submittedName>
</protein>
<dbReference type="Proteomes" id="UP000566324">
    <property type="component" value="Unassembled WGS sequence"/>
</dbReference>
<keyword evidence="3" id="KW-1185">Reference proteome</keyword>
<dbReference type="PANTHER" id="PTHR11735">
    <property type="entry name" value="TRNA N6-ADENOSINE THREONYLCARBAMOYLTRANSFERASE"/>
    <property type="match status" value="1"/>
</dbReference>